<keyword evidence="2" id="KW-1185">Reference proteome</keyword>
<evidence type="ECO:0000313" key="1">
    <source>
        <dbReference type="EMBL" id="KAI3683939.1"/>
    </source>
</evidence>
<evidence type="ECO:0000313" key="2">
    <source>
        <dbReference type="Proteomes" id="UP001056120"/>
    </source>
</evidence>
<reference evidence="2" key="1">
    <citation type="journal article" date="2022" name="Mol. Ecol. Resour.">
        <title>The genomes of chicory, endive, great burdock and yacon provide insights into Asteraceae palaeo-polyploidization history and plant inulin production.</title>
        <authorList>
            <person name="Fan W."/>
            <person name="Wang S."/>
            <person name="Wang H."/>
            <person name="Wang A."/>
            <person name="Jiang F."/>
            <person name="Liu H."/>
            <person name="Zhao H."/>
            <person name="Xu D."/>
            <person name="Zhang Y."/>
        </authorList>
    </citation>
    <scope>NUCLEOTIDE SEQUENCE [LARGE SCALE GENOMIC DNA]</scope>
    <source>
        <strain evidence="2">cv. Yunnan</strain>
    </source>
</reference>
<name>A0ACB8YFD2_9ASTR</name>
<proteinExistence type="predicted"/>
<dbReference type="Proteomes" id="UP001056120">
    <property type="component" value="Linkage Group LG28"/>
</dbReference>
<reference evidence="1 2" key="2">
    <citation type="journal article" date="2022" name="Mol. Ecol. Resour.">
        <title>The genomes of chicory, endive, great burdock and yacon provide insights into Asteraceae paleo-polyploidization history and plant inulin production.</title>
        <authorList>
            <person name="Fan W."/>
            <person name="Wang S."/>
            <person name="Wang H."/>
            <person name="Wang A."/>
            <person name="Jiang F."/>
            <person name="Liu H."/>
            <person name="Zhao H."/>
            <person name="Xu D."/>
            <person name="Zhang Y."/>
        </authorList>
    </citation>
    <scope>NUCLEOTIDE SEQUENCE [LARGE SCALE GENOMIC DNA]</scope>
    <source>
        <strain evidence="2">cv. Yunnan</strain>
        <tissue evidence="1">Leaves</tissue>
    </source>
</reference>
<dbReference type="EMBL" id="CM042045">
    <property type="protein sequence ID" value="KAI3683939.1"/>
    <property type="molecule type" value="Genomic_DNA"/>
</dbReference>
<sequence length="317" mass="35737">MLNDVKHRLGTCFAMKDLGEAAYILGIKIYRDRSKRLLGLSQSTYIEKVMTRFHMENSKKGGVSMTKGTVLNKSQSPSTDIETKRMEAIPYASAIGSIMYAMLCTRPEVSYALSMTSRFQQSPGIAHWTAVKNILKYLRRTKDMFLIFGGVEEELTVRCYTDASFQTDRDDSRSQSGFIFTLNGGAISWKSSKQSVVADSTTESEYIAASDAAKEAAWMKKFITDLDVIPSIHQPIEIPCDNTGAIAQAKEPRSHHKAKHILRKFHYIREIVERGDIVISKIDTDQNLADPFTKPMTQDKHDLHRDAIGFRFASDVF</sequence>
<protein>
    <submittedName>
        <fullName evidence="1">Uncharacterized protein</fullName>
    </submittedName>
</protein>
<accession>A0ACB8YFD2</accession>
<organism evidence="1 2">
    <name type="scientific">Smallanthus sonchifolius</name>
    <dbReference type="NCBI Taxonomy" id="185202"/>
    <lineage>
        <taxon>Eukaryota</taxon>
        <taxon>Viridiplantae</taxon>
        <taxon>Streptophyta</taxon>
        <taxon>Embryophyta</taxon>
        <taxon>Tracheophyta</taxon>
        <taxon>Spermatophyta</taxon>
        <taxon>Magnoliopsida</taxon>
        <taxon>eudicotyledons</taxon>
        <taxon>Gunneridae</taxon>
        <taxon>Pentapetalae</taxon>
        <taxon>asterids</taxon>
        <taxon>campanulids</taxon>
        <taxon>Asterales</taxon>
        <taxon>Asteraceae</taxon>
        <taxon>Asteroideae</taxon>
        <taxon>Heliantheae alliance</taxon>
        <taxon>Millerieae</taxon>
        <taxon>Smallanthus</taxon>
    </lineage>
</organism>
<comment type="caution">
    <text evidence="1">The sequence shown here is derived from an EMBL/GenBank/DDBJ whole genome shotgun (WGS) entry which is preliminary data.</text>
</comment>
<gene>
    <name evidence="1" type="ORF">L1987_84454</name>
</gene>